<dbReference type="EMBL" id="DVAB01000047">
    <property type="protein sequence ID" value="HIK00925.1"/>
    <property type="molecule type" value="Genomic_DNA"/>
</dbReference>
<protein>
    <submittedName>
        <fullName evidence="1">Uncharacterized protein</fullName>
    </submittedName>
</protein>
<evidence type="ECO:0000313" key="2">
    <source>
        <dbReference type="Proteomes" id="UP000646946"/>
    </source>
</evidence>
<feature type="non-terminal residue" evidence="1">
    <location>
        <position position="1"/>
    </location>
</feature>
<accession>A0A832UW88</accession>
<evidence type="ECO:0000313" key="1">
    <source>
        <dbReference type="EMBL" id="HIK00925.1"/>
    </source>
</evidence>
<reference evidence="1 2" key="1">
    <citation type="journal article" name="Nat. Commun.">
        <title>Undinarchaeota illuminate DPANN phylogeny and the impact of gene transfer on archaeal evolution.</title>
        <authorList>
            <person name="Dombrowski N."/>
            <person name="Williams T.A."/>
            <person name="Sun J."/>
            <person name="Woodcroft B.J."/>
            <person name="Lee J.H."/>
            <person name="Minh B.Q."/>
            <person name="Rinke C."/>
            <person name="Spang A."/>
        </authorList>
    </citation>
    <scope>NUCLEOTIDE SEQUENCE [LARGE SCALE GENOMIC DNA]</scope>
    <source>
        <strain evidence="1">MAG_bin1129</strain>
    </source>
</reference>
<dbReference type="AlphaFoldDB" id="A0A832UW88"/>
<organism evidence="1 2">
    <name type="scientific">Candidatus Naiadarchaeum limnaeum</name>
    <dbReference type="NCBI Taxonomy" id="2756139"/>
    <lineage>
        <taxon>Archaea</taxon>
        <taxon>Candidatus Undinarchaeota</taxon>
        <taxon>Candidatus Undinarchaeia</taxon>
        <taxon>Candidatus Naiadarchaeales</taxon>
        <taxon>Candidatus Naiadarchaeaceae</taxon>
        <taxon>Candidatus Naiadarchaeum</taxon>
    </lineage>
</organism>
<comment type="caution">
    <text evidence="1">The sequence shown here is derived from an EMBL/GenBank/DDBJ whole genome shotgun (WGS) entry which is preliminary data.</text>
</comment>
<sequence>CAQTPGTPWQEGGPGIEVNLNGEYITSKDKMFDPTKYNLPGSRYVVQECYDGEVLEVACKDQREQVCKQYEQQGRTKAVCEYNNPRACFTKENQNKDSCNASPDCYWLSGNSPIIGGNIDEGAVNLGVVSEEEAKEQGLNLGRFSDDERVQKQGSCVPLFTPGNDFWTEKGQAYCMMSQDSRRVIYEMGAVFEVRKNLLEHSEKTEETYSYGGKEGKYKRQSDCLGNCFAIPNFGGKDGDLADEIATLWNGNKWEDWVLGTTPASTRKGQYCHKKDKPDKLKSGNVIGNKVSCADDEGDDTRFNKPEFYTHKTWLKFIGIRARASGDCGITTNFLGENPSYDSEKITTTIQKIKQNQQSTKPKWEGKVVEGILYKGEDLKDLNNPIFNGAIYPGTEESVI</sequence>
<gene>
    <name evidence="1" type="ORF">H1016_05320</name>
</gene>
<keyword evidence="2" id="KW-1185">Reference proteome</keyword>
<name>A0A832UW88_9ARCH</name>
<dbReference type="Proteomes" id="UP000646946">
    <property type="component" value="Unassembled WGS sequence"/>
</dbReference>
<proteinExistence type="predicted"/>